<comment type="function">
    <text evidence="9">Part of the tripartite ATP-independent periplasmic (TRAP) transport system.</text>
</comment>
<keyword evidence="2 9" id="KW-0813">Transport</keyword>
<evidence type="ECO:0000256" key="2">
    <source>
        <dbReference type="ARBA" id="ARBA00022448"/>
    </source>
</evidence>
<dbReference type="GO" id="GO:0022857">
    <property type="term" value="F:transmembrane transporter activity"/>
    <property type="evidence" value="ECO:0007669"/>
    <property type="project" value="UniProtKB-UniRule"/>
</dbReference>
<evidence type="ECO:0000256" key="4">
    <source>
        <dbReference type="ARBA" id="ARBA00022519"/>
    </source>
</evidence>
<dbReference type="AlphaFoldDB" id="A0A128F145"/>
<feature type="domain" description="Tripartite ATP-independent periplasmic transporters DctQ component" evidence="10">
    <location>
        <begin position="37"/>
        <end position="161"/>
    </location>
</feature>
<feature type="transmembrane region" description="Helical" evidence="9">
    <location>
        <begin position="137"/>
        <end position="158"/>
    </location>
</feature>
<reference evidence="12" key="1">
    <citation type="submission" date="2016-02" db="EMBL/GenBank/DDBJ databases">
        <authorList>
            <person name="Rodrigo-Torres Lidia"/>
            <person name="Arahal R.David."/>
        </authorList>
    </citation>
    <scope>NUCLEOTIDE SEQUENCE [LARGE SCALE GENOMIC DNA]</scope>
    <source>
        <strain evidence="12">CECT 8713</strain>
    </source>
</reference>
<comment type="similarity">
    <text evidence="8 9">Belongs to the TRAP transporter small permease family.</text>
</comment>
<evidence type="ECO:0000256" key="6">
    <source>
        <dbReference type="ARBA" id="ARBA00022989"/>
    </source>
</evidence>
<evidence type="ECO:0000256" key="1">
    <source>
        <dbReference type="ARBA" id="ARBA00004429"/>
    </source>
</evidence>
<dbReference type="InterPro" id="IPR007387">
    <property type="entry name" value="TRAP_DctQ"/>
</dbReference>
<keyword evidence="6 9" id="KW-1133">Transmembrane helix</keyword>
<feature type="transmembrane region" description="Helical" evidence="9">
    <location>
        <begin position="57"/>
        <end position="75"/>
    </location>
</feature>
<dbReference type="PANTHER" id="PTHR35011:SF10">
    <property type="entry name" value="TRAP TRANSPORTER SMALL PERMEASE PROTEIN"/>
    <property type="match status" value="1"/>
</dbReference>
<name>A0A128F145_9GAMM</name>
<keyword evidence="3" id="KW-1003">Cell membrane</keyword>
<protein>
    <recommendedName>
        <fullName evidence="9">TRAP transporter small permease protein</fullName>
    </recommendedName>
</protein>
<evidence type="ECO:0000259" key="10">
    <source>
        <dbReference type="Pfam" id="PF04290"/>
    </source>
</evidence>
<keyword evidence="7 9" id="KW-0472">Membrane</keyword>
<dbReference type="RefSeq" id="WP_062707194.1">
    <property type="nucleotide sequence ID" value="NZ_CAWRCI010000010.1"/>
</dbReference>
<dbReference type="GO" id="GO:0015740">
    <property type="term" value="P:C4-dicarboxylate transport"/>
    <property type="evidence" value="ECO:0007669"/>
    <property type="project" value="TreeGrafter"/>
</dbReference>
<dbReference type="Pfam" id="PF04290">
    <property type="entry name" value="DctQ"/>
    <property type="match status" value="1"/>
</dbReference>
<keyword evidence="5 9" id="KW-0812">Transmembrane</keyword>
<evidence type="ECO:0000313" key="12">
    <source>
        <dbReference type="Proteomes" id="UP000073601"/>
    </source>
</evidence>
<dbReference type="EMBL" id="FIZY01000010">
    <property type="protein sequence ID" value="CZF80489.1"/>
    <property type="molecule type" value="Genomic_DNA"/>
</dbReference>
<dbReference type="InterPro" id="IPR055348">
    <property type="entry name" value="DctQ"/>
</dbReference>
<evidence type="ECO:0000256" key="9">
    <source>
        <dbReference type="RuleBase" id="RU369079"/>
    </source>
</evidence>
<sequence>MKTPESLRRTITAIKGGLYKINQFMVAVLMIILILDVWLGVLDRYWLKLQLGWVEELARYIMIWAILMAVPCCTANREHMGLTFIAGRLPDRLRLILQVTLSALTASFFAYISYLGITFAEKGASQLSTVFGMPMAYAYAAVPVTFGLAALQALLVFLEDFFAALSAEYQTPSLPQQEDI</sequence>
<dbReference type="Proteomes" id="UP000073601">
    <property type="component" value="Unassembled WGS sequence"/>
</dbReference>
<evidence type="ECO:0000256" key="8">
    <source>
        <dbReference type="ARBA" id="ARBA00038436"/>
    </source>
</evidence>
<feature type="transmembrane region" description="Helical" evidence="9">
    <location>
        <begin position="95"/>
        <end position="117"/>
    </location>
</feature>
<accession>A0A128F145</accession>
<evidence type="ECO:0000256" key="5">
    <source>
        <dbReference type="ARBA" id="ARBA00022692"/>
    </source>
</evidence>
<organism evidence="11 12">
    <name type="scientific">Grimontia marina</name>
    <dbReference type="NCBI Taxonomy" id="646534"/>
    <lineage>
        <taxon>Bacteria</taxon>
        <taxon>Pseudomonadati</taxon>
        <taxon>Pseudomonadota</taxon>
        <taxon>Gammaproteobacteria</taxon>
        <taxon>Vibrionales</taxon>
        <taxon>Vibrionaceae</taxon>
        <taxon>Grimontia</taxon>
    </lineage>
</organism>
<gene>
    <name evidence="11" type="ORF">GMA8713_01420</name>
</gene>
<comment type="subcellular location">
    <subcellularLocation>
        <location evidence="1 9">Cell inner membrane</location>
        <topology evidence="1 9">Multi-pass membrane protein</topology>
    </subcellularLocation>
</comment>
<evidence type="ECO:0000256" key="3">
    <source>
        <dbReference type="ARBA" id="ARBA00022475"/>
    </source>
</evidence>
<evidence type="ECO:0000313" key="11">
    <source>
        <dbReference type="EMBL" id="CZF80489.1"/>
    </source>
</evidence>
<feature type="transmembrane region" description="Helical" evidence="9">
    <location>
        <begin position="21"/>
        <end position="42"/>
    </location>
</feature>
<keyword evidence="12" id="KW-1185">Reference proteome</keyword>
<comment type="subunit">
    <text evidence="9">The complex comprises the extracytoplasmic solute receptor protein and the two transmembrane proteins.</text>
</comment>
<proteinExistence type="inferred from homology"/>
<keyword evidence="4 9" id="KW-0997">Cell inner membrane</keyword>
<evidence type="ECO:0000256" key="7">
    <source>
        <dbReference type="ARBA" id="ARBA00023136"/>
    </source>
</evidence>
<dbReference type="GO" id="GO:0005886">
    <property type="term" value="C:plasma membrane"/>
    <property type="evidence" value="ECO:0007669"/>
    <property type="project" value="UniProtKB-SubCell"/>
</dbReference>
<dbReference type="PANTHER" id="PTHR35011">
    <property type="entry name" value="2,3-DIKETO-L-GULONATE TRAP TRANSPORTER SMALL PERMEASE PROTEIN YIAM"/>
    <property type="match status" value="1"/>
</dbReference>
<dbReference type="OrthoDB" id="2085311at2"/>